<keyword evidence="2" id="KW-1185">Reference proteome</keyword>
<evidence type="ECO:0008006" key="3">
    <source>
        <dbReference type="Google" id="ProtNLM"/>
    </source>
</evidence>
<dbReference type="RefSeq" id="WP_165757033.1">
    <property type="nucleotide sequence ID" value="NZ_CP053562.1"/>
</dbReference>
<organism evidence="1 2">
    <name type="scientific">Thioclava electrotropha</name>
    <dbReference type="NCBI Taxonomy" id="1549850"/>
    <lineage>
        <taxon>Bacteria</taxon>
        <taxon>Pseudomonadati</taxon>
        <taxon>Pseudomonadota</taxon>
        <taxon>Alphaproteobacteria</taxon>
        <taxon>Rhodobacterales</taxon>
        <taxon>Paracoccaceae</taxon>
        <taxon>Thioclava</taxon>
    </lineage>
</organism>
<dbReference type="Proteomes" id="UP000192422">
    <property type="component" value="Chromosome"/>
</dbReference>
<evidence type="ECO:0000313" key="2">
    <source>
        <dbReference type="Proteomes" id="UP000192422"/>
    </source>
</evidence>
<gene>
    <name evidence="1" type="ORF">AKL02_019635</name>
</gene>
<proteinExistence type="predicted"/>
<name>A0ABX6YYL2_9RHOB</name>
<sequence>MKIRLLFRGLRHRRFHPRRVPRDLSPHLMRDIGLEPWPERPCLSPRHFR</sequence>
<accession>A0ABX6YYL2</accession>
<dbReference type="EMBL" id="CP053562">
    <property type="protein sequence ID" value="QPZ92885.1"/>
    <property type="molecule type" value="Genomic_DNA"/>
</dbReference>
<evidence type="ECO:0000313" key="1">
    <source>
        <dbReference type="EMBL" id="QPZ92885.1"/>
    </source>
</evidence>
<protein>
    <recommendedName>
        <fullName evidence="3">DUF1127 domain-containing protein</fullName>
    </recommendedName>
</protein>
<reference evidence="1 2" key="1">
    <citation type="submission" date="2020-05" db="EMBL/GenBank/DDBJ databases">
        <title>Thioclava electrotropha strain Elox9 finished genome.</title>
        <authorList>
            <person name="Rowe A.R."/>
            <person name="Wilbanks E.G."/>
        </authorList>
    </citation>
    <scope>NUCLEOTIDE SEQUENCE [LARGE SCALE GENOMIC DNA]</scope>
    <source>
        <strain evidence="1 2">Elox9</strain>
    </source>
</reference>